<protein>
    <submittedName>
        <fullName evidence="2">Uncharacterized protein</fullName>
    </submittedName>
</protein>
<name>A0A8S9MHA3_BRACR</name>
<dbReference type="Proteomes" id="UP000712281">
    <property type="component" value="Unassembled WGS sequence"/>
</dbReference>
<accession>A0A8S9MHA3</accession>
<reference evidence="2" key="1">
    <citation type="submission" date="2019-12" db="EMBL/GenBank/DDBJ databases">
        <title>Genome sequencing and annotation of Brassica cretica.</title>
        <authorList>
            <person name="Studholme D.J."/>
            <person name="Sarris P.F."/>
        </authorList>
    </citation>
    <scope>NUCLEOTIDE SEQUENCE</scope>
    <source>
        <strain evidence="2">PFS-001/15</strain>
        <strain evidence="1">PFS-102/07</strain>
        <tissue evidence="2">Leaf</tissue>
    </source>
</reference>
<dbReference type="EMBL" id="QGKW02000007">
    <property type="protein sequence ID" value="KAF2616473.1"/>
    <property type="molecule type" value="Genomic_DNA"/>
</dbReference>
<proteinExistence type="predicted"/>
<dbReference type="EMBL" id="QGKY02000190">
    <property type="protein sequence ID" value="KAF2591856.1"/>
    <property type="molecule type" value="Genomic_DNA"/>
</dbReference>
<dbReference type="AlphaFoldDB" id="A0A8S9MHA3"/>
<comment type="caution">
    <text evidence="2">The sequence shown here is derived from an EMBL/GenBank/DDBJ whole genome shotgun (WGS) entry which is preliminary data.</text>
</comment>
<gene>
    <name evidence="2" type="ORF">F2Q68_00039130</name>
    <name evidence="1" type="ORF">F2Q70_00038499</name>
</gene>
<organism evidence="2 3">
    <name type="scientific">Brassica cretica</name>
    <name type="common">Mustard</name>
    <dbReference type="NCBI Taxonomy" id="69181"/>
    <lineage>
        <taxon>Eukaryota</taxon>
        <taxon>Viridiplantae</taxon>
        <taxon>Streptophyta</taxon>
        <taxon>Embryophyta</taxon>
        <taxon>Tracheophyta</taxon>
        <taxon>Spermatophyta</taxon>
        <taxon>Magnoliopsida</taxon>
        <taxon>eudicotyledons</taxon>
        <taxon>Gunneridae</taxon>
        <taxon>Pentapetalae</taxon>
        <taxon>rosids</taxon>
        <taxon>malvids</taxon>
        <taxon>Brassicales</taxon>
        <taxon>Brassicaceae</taxon>
        <taxon>Brassiceae</taxon>
        <taxon>Brassica</taxon>
    </lineage>
</organism>
<sequence>MVAGQKRSQSVKERFRKEKHFTQFGYDNETFRGIGELYENGRVHRVGDPYGRGFYFGIHEAPSASRYNNPDGYYTTV</sequence>
<evidence type="ECO:0000313" key="2">
    <source>
        <dbReference type="EMBL" id="KAF2616473.1"/>
    </source>
</evidence>
<evidence type="ECO:0000313" key="1">
    <source>
        <dbReference type="EMBL" id="KAF2591856.1"/>
    </source>
</evidence>
<evidence type="ECO:0000313" key="3">
    <source>
        <dbReference type="Proteomes" id="UP000712281"/>
    </source>
</evidence>